<sequence length="158" mass="17307">MSDRITIVLEGPPRGKGRHRTRVVAMPGRAPFAQEYPDPKTKQYEAALSGVAKAEMIGREPLSGPLRVVVFAFMPIPASWSKSQKREARNRIIRPVTKPDWDNLGKVCDALNGIVWGDDAAVVSGQVEKYYSDEPELVVTVEPWVPVIVSAAAEQVAA</sequence>
<evidence type="ECO:0000313" key="1">
    <source>
        <dbReference type="EMBL" id="GLS44394.1"/>
    </source>
</evidence>
<keyword evidence="2" id="KW-0378">Hydrolase</keyword>
<organism evidence="2 3">
    <name type="scientific">Methylobacterium brachythecii</name>
    <dbReference type="NCBI Taxonomy" id="1176177"/>
    <lineage>
        <taxon>Bacteria</taxon>
        <taxon>Pseudomonadati</taxon>
        <taxon>Pseudomonadota</taxon>
        <taxon>Alphaproteobacteria</taxon>
        <taxon>Hyphomicrobiales</taxon>
        <taxon>Methylobacteriaceae</taxon>
        <taxon>Methylobacterium</taxon>
    </lineage>
</organism>
<dbReference type="Gene3D" id="3.30.1330.70">
    <property type="entry name" value="Holliday junction resolvase RusA"/>
    <property type="match status" value="1"/>
</dbReference>
<dbReference type="GO" id="GO:0000287">
    <property type="term" value="F:magnesium ion binding"/>
    <property type="evidence" value="ECO:0007669"/>
    <property type="project" value="InterPro"/>
</dbReference>
<dbReference type="GO" id="GO:0004519">
    <property type="term" value="F:endonuclease activity"/>
    <property type="evidence" value="ECO:0007669"/>
    <property type="project" value="UniProtKB-KW"/>
</dbReference>
<keyword evidence="4" id="KW-1185">Reference proteome</keyword>
<keyword evidence="2" id="KW-0540">Nuclease</keyword>
<gene>
    <name evidence="1" type="ORF">GCM10007884_23820</name>
    <name evidence="2" type="ORF">GGR33_004626</name>
</gene>
<evidence type="ECO:0000313" key="4">
    <source>
        <dbReference type="Proteomes" id="UP001156881"/>
    </source>
</evidence>
<dbReference type="Proteomes" id="UP000517759">
    <property type="component" value="Unassembled WGS sequence"/>
</dbReference>
<keyword evidence="2" id="KW-0255">Endonuclease</keyword>
<dbReference type="RefSeq" id="WP_183511091.1">
    <property type="nucleotide sequence ID" value="NZ_BSPG01000011.1"/>
</dbReference>
<reference evidence="1" key="4">
    <citation type="submission" date="2023-01" db="EMBL/GenBank/DDBJ databases">
        <title>Draft genome sequence of Methylobacterium brachythecii strain NBRC 107710.</title>
        <authorList>
            <person name="Sun Q."/>
            <person name="Mori K."/>
        </authorList>
    </citation>
    <scope>NUCLEOTIDE SEQUENCE</scope>
    <source>
        <strain evidence="1">NBRC 107710</strain>
    </source>
</reference>
<name>A0A7W6AM07_9HYPH</name>
<evidence type="ECO:0000313" key="2">
    <source>
        <dbReference type="EMBL" id="MBB3905098.1"/>
    </source>
</evidence>
<evidence type="ECO:0000313" key="3">
    <source>
        <dbReference type="Proteomes" id="UP000517759"/>
    </source>
</evidence>
<dbReference type="EMBL" id="BSPG01000011">
    <property type="protein sequence ID" value="GLS44394.1"/>
    <property type="molecule type" value="Genomic_DNA"/>
</dbReference>
<dbReference type="GO" id="GO:0006281">
    <property type="term" value="P:DNA repair"/>
    <property type="evidence" value="ECO:0007669"/>
    <property type="project" value="InterPro"/>
</dbReference>
<accession>A0A7W6AM07</accession>
<dbReference type="InterPro" id="IPR036614">
    <property type="entry name" value="RusA-like_sf"/>
</dbReference>
<comment type="caution">
    <text evidence="2">The sequence shown here is derived from an EMBL/GenBank/DDBJ whole genome shotgun (WGS) entry which is preliminary data.</text>
</comment>
<dbReference type="GO" id="GO:0006310">
    <property type="term" value="P:DNA recombination"/>
    <property type="evidence" value="ECO:0007669"/>
    <property type="project" value="InterPro"/>
</dbReference>
<reference evidence="1" key="1">
    <citation type="journal article" date="2014" name="Int. J. Syst. Evol. Microbiol.">
        <title>Complete genome of a new Firmicutes species belonging to the dominant human colonic microbiota ('Ruminococcus bicirculans') reveals two chromosomes and a selective capacity to utilize plant glucans.</title>
        <authorList>
            <consortium name="NISC Comparative Sequencing Program"/>
            <person name="Wegmann U."/>
            <person name="Louis P."/>
            <person name="Goesmann A."/>
            <person name="Henrissat B."/>
            <person name="Duncan S.H."/>
            <person name="Flint H.J."/>
        </authorList>
    </citation>
    <scope>NUCLEOTIDE SEQUENCE</scope>
    <source>
        <strain evidence="1">NBRC 107710</strain>
    </source>
</reference>
<dbReference type="AlphaFoldDB" id="A0A7W6AM07"/>
<dbReference type="SUPFAM" id="SSF103084">
    <property type="entry name" value="Holliday junction resolvase RusA"/>
    <property type="match status" value="1"/>
</dbReference>
<dbReference type="Proteomes" id="UP001156881">
    <property type="component" value="Unassembled WGS sequence"/>
</dbReference>
<dbReference type="InterPro" id="IPR008822">
    <property type="entry name" value="Endonuclease_RusA-like"/>
</dbReference>
<reference evidence="2 3" key="3">
    <citation type="submission" date="2020-08" db="EMBL/GenBank/DDBJ databases">
        <title>Genomic Encyclopedia of Type Strains, Phase IV (KMG-IV): sequencing the most valuable type-strain genomes for metagenomic binning, comparative biology and taxonomic classification.</title>
        <authorList>
            <person name="Goeker M."/>
        </authorList>
    </citation>
    <scope>NUCLEOTIDE SEQUENCE [LARGE SCALE GENOMIC DNA]</scope>
    <source>
        <strain evidence="2 3">DSM 24105</strain>
    </source>
</reference>
<reference evidence="4" key="2">
    <citation type="journal article" date="2019" name="Int. J. Syst. Evol. Microbiol.">
        <title>The Global Catalogue of Microorganisms (GCM) 10K type strain sequencing project: providing services to taxonomists for standard genome sequencing and annotation.</title>
        <authorList>
            <consortium name="The Broad Institute Genomics Platform"/>
            <consortium name="The Broad Institute Genome Sequencing Center for Infectious Disease"/>
            <person name="Wu L."/>
            <person name="Ma J."/>
        </authorList>
    </citation>
    <scope>NUCLEOTIDE SEQUENCE [LARGE SCALE GENOMIC DNA]</scope>
    <source>
        <strain evidence="4">NBRC 107710</strain>
    </source>
</reference>
<dbReference type="Pfam" id="PF05866">
    <property type="entry name" value="RusA"/>
    <property type="match status" value="1"/>
</dbReference>
<proteinExistence type="predicted"/>
<protein>
    <submittedName>
        <fullName evidence="2">Holliday junction resolvase RusA-like endonuclease</fullName>
    </submittedName>
</protein>
<dbReference type="EMBL" id="JACIDN010000010">
    <property type="protein sequence ID" value="MBB3905098.1"/>
    <property type="molecule type" value="Genomic_DNA"/>
</dbReference>